<evidence type="ECO:0000259" key="4">
    <source>
        <dbReference type="Pfam" id="PF00589"/>
    </source>
</evidence>
<dbReference type="Pfam" id="PF00589">
    <property type="entry name" value="Phage_integrase"/>
    <property type="match status" value="1"/>
</dbReference>
<evidence type="ECO:0000256" key="2">
    <source>
        <dbReference type="ARBA" id="ARBA00022908"/>
    </source>
</evidence>
<dbReference type="InterPro" id="IPR025166">
    <property type="entry name" value="Integrase_DNA_bind_dom"/>
</dbReference>
<dbReference type="GO" id="GO:0015074">
    <property type="term" value="P:DNA integration"/>
    <property type="evidence" value="ECO:0007669"/>
    <property type="project" value="UniProtKB-KW"/>
</dbReference>
<dbReference type="Proteomes" id="UP000634011">
    <property type="component" value="Unassembled WGS sequence"/>
</dbReference>
<comment type="similarity">
    <text evidence="1">Belongs to the 'phage' integrase family.</text>
</comment>
<evidence type="ECO:0000256" key="1">
    <source>
        <dbReference type="ARBA" id="ARBA00008857"/>
    </source>
</evidence>
<dbReference type="InterPro" id="IPR013762">
    <property type="entry name" value="Integrase-like_cat_sf"/>
</dbReference>
<keyword evidence="7" id="KW-1185">Reference proteome</keyword>
<dbReference type="Gene3D" id="3.30.160.390">
    <property type="entry name" value="Integrase, DNA-binding domain"/>
    <property type="match status" value="1"/>
</dbReference>
<evidence type="ECO:0000313" key="7">
    <source>
        <dbReference type="Proteomes" id="UP000634011"/>
    </source>
</evidence>
<dbReference type="PANTHER" id="PTHR30629:SF2">
    <property type="entry name" value="PROPHAGE INTEGRASE INTS-RELATED"/>
    <property type="match status" value="1"/>
</dbReference>
<dbReference type="InterPro" id="IPR050808">
    <property type="entry name" value="Phage_Integrase"/>
</dbReference>
<dbReference type="GO" id="GO:0003677">
    <property type="term" value="F:DNA binding"/>
    <property type="evidence" value="ECO:0007669"/>
    <property type="project" value="InterPro"/>
</dbReference>
<dbReference type="InterPro" id="IPR002104">
    <property type="entry name" value="Integrase_catalytic"/>
</dbReference>
<feature type="domain" description="Integrase DNA-binding" evidence="5">
    <location>
        <begin position="10"/>
        <end position="98"/>
    </location>
</feature>
<protein>
    <submittedName>
        <fullName evidence="6">Integrase family protein</fullName>
    </submittedName>
</protein>
<keyword evidence="2" id="KW-0229">DNA integration</keyword>
<dbReference type="PANTHER" id="PTHR30629">
    <property type="entry name" value="PROPHAGE INTEGRASE"/>
    <property type="match status" value="1"/>
</dbReference>
<feature type="domain" description="Tyr recombinase" evidence="4">
    <location>
        <begin position="288"/>
        <end position="429"/>
    </location>
</feature>
<gene>
    <name evidence="6" type="ORF">H8K32_19200</name>
</gene>
<accession>A0A923HJK0</accession>
<evidence type="ECO:0000313" key="6">
    <source>
        <dbReference type="EMBL" id="MBC3864235.1"/>
    </source>
</evidence>
<dbReference type="EMBL" id="JACOFV010000026">
    <property type="protein sequence ID" value="MBC3864235.1"/>
    <property type="molecule type" value="Genomic_DNA"/>
</dbReference>
<name>A0A923HJK0_9BURK</name>
<dbReference type="AlphaFoldDB" id="A0A923HJK0"/>
<dbReference type="InterPro" id="IPR038488">
    <property type="entry name" value="Integrase_DNA-bd_sf"/>
</dbReference>
<dbReference type="GO" id="GO:0006310">
    <property type="term" value="P:DNA recombination"/>
    <property type="evidence" value="ECO:0007669"/>
    <property type="project" value="UniProtKB-KW"/>
</dbReference>
<sequence length="463" mass="54243">MFEYPSKIKLTKSEIDRLPFSAEKQITIHDLQLQGFAIRIGSASKTFIVYKRTPYGVPKRVTIGRYGHLTVDQARVLAQQELAKIAQGIDPNQVKKEAIEKHKKDAEVESQTLQWLLEEYKQEHLIDEKGGKSGTLTSMKSCMDYMSQRTITLLKKNPNDEWVIDRKIELESWLNRPFRQITREEILERFDYFNRALPTKISKKGLAPIVRTHQVAFTLLNSAYNFIIPRLQLDEKENFRNPVDVLKVYKRWKATNVKTRHVEFQKVEIADWWNAIEKYSEVNPVASAYILFSLLQAGRSIDIANMQWSQVDFELNQVTYFETKNGEDYTFPISKLACEILKKLWEIHLKIDKEAKEYPFVFAYPESETGHIPQDARHHFKQLEELSGKFVSHHDLRRTWGSAAHLMQADGRIINYCLKHKMTDVNVRYLLRNQGAILETLQTVENFFISQVEKFRQIKTTKN</sequence>
<keyword evidence="3" id="KW-0233">DNA recombination</keyword>
<dbReference type="InterPro" id="IPR011010">
    <property type="entry name" value="DNA_brk_join_enz"/>
</dbReference>
<comment type="caution">
    <text evidence="6">The sequence shown here is derived from an EMBL/GenBank/DDBJ whole genome shotgun (WGS) entry which is preliminary data.</text>
</comment>
<proteinExistence type="inferred from homology"/>
<dbReference type="RefSeq" id="WP_186914177.1">
    <property type="nucleotide sequence ID" value="NZ_JACOFV010000026.1"/>
</dbReference>
<reference evidence="6" key="1">
    <citation type="submission" date="2020-08" db="EMBL/GenBank/DDBJ databases">
        <title>Novel species isolated from subtropical streams in China.</title>
        <authorList>
            <person name="Lu H."/>
        </authorList>
    </citation>
    <scope>NUCLEOTIDE SEQUENCE</scope>
    <source>
        <strain evidence="6">KACC 12607</strain>
    </source>
</reference>
<evidence type="ECO:0000259" key="5">
    <source>
        <dbReference type="Pfam" id="PF13356"/>
    </source>
</evidence>
<dbReference type="SUPFAM" id="SSF56349">
    <property type="entry name" value="DNA breaking-rejoining enzymes"/>
    <property type="match status" value="1"/>
</dbReference>
<evidence type="ECO:0000256" key="3">
    <source>
        <dbReference type="ARBA" id="ARBA00023172"/>
    </source>
</evidence>
<dbReference type="Pfam" id="PF13356">
    <property type="entry name" value="Arm-DNA-bind_3"/>
    <property type="match status" value="1"/>
</dbReference>
<organism evidence="6 7">
    <name type="scientific">Undibacterium jejuense</name>
    <dbReference type="NCBI Taxonomy" id="1344949"/>
    <lineage>
        <taxon>Bacteria</taxon>
        <taxon>Pseudomonadati</taxon>
        <taxon>Pseudomonadota</taxon>
        <taxon>Betaproteobacteria</taxon>
        <taxon>Burkholderiales</taxon>
        <taxon>Oxalobacteraceae</taxon>
        <taxon>Undibacterium</taxon>
    </lineage>
</organism>
<dbReference type="Gene3D" id="1.10.443.10">
    <property type="entry name" value="Intergrase catalytic core"/>
    <property type="match status" value="1"/>
</dbReference>